<gene>
    <name evidence="1" type="ORF">A1QO_10460</name>
</gene>
<name>A0A1E5BDI6_9VIBR</name>
<proteinExistence type="predicted"/>
<dbReference type="eggNOG" id="COG1442">
    <property type="taxonomic scope" value="Bacteria"/>
</dbReference>
<dbReference type="Proteomes" id="UP000094741">
    <property type="component" value="Unassembled WGS sequence"/>
</dbReference>
<evidence type="ECO:0000313" key="1">
    <source>
        <dbReference type="EMBL" id="OEE33094.1"/>
    </source>
</evidence>
<dbReference type="STRING" id="1187848.A1QO_10460"/>
<accession>A0A1E5BDI6</accession>
<dbReference type="AlphaFoldDB" id="A0A1E5BDI6"/>
<dbReference type="EMBL" id="AJYQ02000107">
    <property type="protein sequence ID" value="OEE33094.1"/>
    <property type="molecule type" value="Genomic_DNA"/>
</dbReference>
<protein>
    <recommendedName>
        <fullName evidence="3">Glycosyl transferase</fullName>
    </recommendedName>
</protein>
<dbReference type="OrthoDB" id="850028at2"/>
<evidence type="ECO:0000313" key="2">
    <source>
        <dbReference type="Proteomes" id="UP000094741"/>
    </source>
</evidence>
<organism evidence="1 2">
    <name type="scientific">Vibrio genomosp. F10 str. ZF-129</name>
    <dbReference type="NCBI Taxonomy" id="1187848"/>
    <lineage>
        <taxon>Bacteria</taxon>
        <taxon>Pseudomonadati</taxon>
        <taxon>Pseudomonadota</taxon>
        <taxon>Gammaproteobacteria</taxon>
        <taxon>Vibrionales</taxon>
        <taxon>Vibrionaceae</taxon>
        <taxon>Vibrio</taxon>
    </lineage>
</organism>
<reference evidence="1 2" key="1">
    <citation type="journal article" date="2012" name="Science">
        <title>Ecological populations of bacteria act as socially cohesive units of antibiotic production and resistance.</title>
        <authorList>
            <person name="Cordero O.X."/>
            <person name="Wildschutte H."/>
            <person name="Kirkup B."/>
            <person name="Proehl S."/>
            <person name="Ngo L."/>
            <person name="Hussain F."/>
            <person name="Le Roux F."/>
            <person name="Mincer T."/>
            <person name="Polz M.F."/>
        </authorList>
    </citation>
    <scope>NUCLEOTIDE SEQUENCE [LARGE SCALE GENOMIC DNA]</scope>
    <source>
        <strain evidence="1 2">ZF-129</strain>
    </source>
</reference>
<evidence type="ECO:0008006" key="3">
    <source>
        <dbReference type="Google" id="ProtNLM"/>
    </source>
</evidence>
<sequence length="297" mass="34063">MASNLARTHLTFVVYGNDKTYYQGARFCILSFLANWHEKIGGCPEVSVLAEEPEHFVNMPIKVFAISPTQKAEWSLNNAYHFRIKNRGLKYLCERLNIGAEDKLLFLDTDTYFTQATNVYFDSISNENALLFCSEVNINTLPEVNEYAAIRDRDIKLADGSIYRTDSDSVMWASAVIGMTGARISAFDHADMLIQGLRKEGCLAHTLEQFALSEALSRQVSITPAKEWVNHYSTSGRKDWARIVLERFFEEHGNKPFEEQVRLAKDVSFKRPLAEVIRGHIYKKKKKFRKLFGLKEE</sequence>
<dbReference type="RefSeq" id="WP_017040643.1">
    <property type="nucleotide sequence ID" value="NZ_AJYQ02000107.1"/>
</dbReference>
<comment type="caution">
    <text evidence="1">The sequence shown here is derived from an EMBL/GenBank/DDBJ whole genome shotgun (WGS) entry which is preliminary data.</text>
</comment>